<reference evidence="2" key="1">
    <citation type="journal article" date="2019" name="Sci. Rep.">
        <title>Draft genome of Tanacetum cinerariifolium, the natural source of mosquito coil.</title>
        <authorList>
            <person name="Yamashiro T."/>
            <person name="Shiraishi A."/>
            <person name="Satake H."/>
            <person name="Nakayama K."/>
        </authorList>
    </citation>
    <scope>NUCLEOTIDE SEQUENCE</scope>
</reference>
<feature type="transmembrane region" description="Helical" evidence="1">
    <location>
        <begin position="12"/>
        <end position="32"/>
    </location>
</feature>
<name>A0A699WVA1_TANCI</name>
<gene>
    <name evidence="2" type="ORF">Tci_923494</name>
</gene>
<evidence type="ECO:0000313" key="2">
    <source>
        <dbReference type="EMBL" id="GFD51525.1"/>
    </source>
</evidence>
<feature type="transmembrane region" description="Helical" evidence="1">
    <location>
        <begin position="44"/>
        <end position="66"/>
    </location>
</feature>
<dbReference type="EMBL" id="BKCJ011771419">
    <property type="protein sequence ID" value="GFD51525.1"/>
    <property type="molecule type" value="Genomic_DNA"/>
</dbReference>
<dbReference type="AlphaFoldDB" id="A0A699WVA1"/>
<comment type="caution">
    <text evidence="2">The sequence shown here is derived from an EMBL/GenBank/DDBJ whole genome shotgun (WGS) entry which is preliminary data.</text>
</comment>
<accession>A0A699WVA1</accession>
<keyword evidence="1" id="KW-0472">Membrane</keyword>
<keyword evidence="1" id="KW-0812">Transmembrane</keyword>
<organism evidence="2">
    <name type="scientific">Tanacetum cinerariifolium</name>
    <name type="common">Dalmatian daisy</name>
    <name type="synonym">Chrysanthemum cinerariifolium</name>
    <dbReference type="NCBI Taxonomy" id="118510"/>
    <lineage>
        <taxon>Eukaryota</taxon>
        <taxon>Viridiplantae</taxon>
        <taxon>Streptophyta</taxon>
        <taxon>Embryophyta</taxon>
        <taxon>Tracheophyta</taxon>
        <taxon>Spermatophyta</taxon>
        <taxon>Magnoliopsida</taxon>
        <taxon>eudicotyledons</taxon>
        <taxon>Gunneridae</taxon>
        <taxon>Pentapetalae</taxon>
        <taxon>asterids</taxon>
        <taxon>campanulids</taxon>
        <taxon>Asterales</taxon>
        <taxon>Asteraceae</taxon>
        <taxon>Asteroideae</taxon>
        <taxon>Anthemideae</taxon>
        <taxon>Anthemidinae</taxon>
        <taxon>Tanacetum</taxon>
    </lineage>
</organism>
<evidence type="ECO:0000256" key="1">
    <source>
        <dbReference type="SAM" id="Phobius"/>
    </source>
</evidence>
<proteinExistence type="predicted"/>
<protein>
    <submittedName>
        <fullName evidence="2">Uncharacterized protein</fullName>
    </submittedName>
</protein>
<feature type="non-terminal residue" evidence="2">
    <location>
        <position position="1"/>
    </location>
</feature>
<keyword evidence="1" id="KW-1133">Transmembrane helix</keyword>
<sequence>LKTTISPGVWPIAASIISSIGVASAPAITGIVSNFAAFVTLRSAWARVIALPLGALRRISLIGLFLRRSQVVCFHDILPLERLLVVSGDVIRLSLAIRFSFGIGMELLIH</sequence>